<keyword evidence="3" id="KW-1185">Reference proteome</keyword>
<evidence type="ECO:0000313" key="3">
    <source>
        <dbReference type="Proteomes" id="UP000078561"/>
    </source>
</evidence>
<sequence length="250" mass="28329">MTFTLLSPLSTLAIWLNVKLMEVWKTTMMTLIGSRSGRNDNIYNNGFQVMVDGRNQVTGIDDDAEYDSDEDEHDNQAITQDWSRGFTEFPQANMLQRTQSHIEEGYDNDDDETDEYDHFADPEGNSTSRQQEQHHRTALSHPNMTLQNYDDDDDAFGEFTSASNSMHDDTDDSAWGVSAPLERLDISSDNTAPKTTAGFDNGFGSDIKTGTSSSTISEDHFVRAIRTKEEDEKYKNDYHLAHDEEQEGEI</sequence>
<gene>
    <name evidence="2" type="primary">ABSGL_14208.1 scaffold 14385</name>
</gene>
<proteinExistence type="predicted"/>
<feature type="compositionally biased region" description="Acidic residues" evidence="1">
    <location>
        <begin position="105"/>
        <end position="115"/>
    </location>
</feature>
<feature type="region of interest" description="Disordered" evidence="1">
    <location>
        <begin position="104"/>
        <end position="172"/>
    </location>
</feature>
<evidence type="ECO:0000256" key="1">
    <source>
        <dbReference type="SAM" id="MobiDB-lite"/>
    </source>
</evidence>
<organism evidence="2">
    <name type="scientific">Absidia glauca</name>
    <name type="common">Pin mould</name>
    <dbReference type="NCBI Taxonomy" id="4829"/>
    <lineage>
        <taxon>Eukaryota</taxon>
        <taxon>Fungi</taxon>
        <taxon>Fungi incertae sedis</taxon>
        <taxon>Mucoromycota</taxon>
        <taxon>Mucoromycotina</taxon>
        <taxon>Mucoromycetes</taxon>
        <taxon>Mucorales</taxon>
        <taxon>Cunninghamellaceae</taxon>
        <taxon>Absidia</taxon>
    </lineage>
</organism>
<accession>A0A163KNQ1</accession>
<evidence type="ECO:0000313" key="2">
    <source>
        <dbReference type="EMBL" id="SAM08545.1"/>
    </source>
</evidence>
<reference evidence="2" key="1">
    <citation type="submission" date="2016-04" db="EMBL/GenBank/DDBJ databases">
        <authorList>
            <person name="Evans L.H."/>
            <person name="Alamgir A."/>
            <person name="Owens N."/>
            <person name="Weber N.D."/>
            <person name="Virtaneva K."/>
            <person name="Barbian K."/>
            <person name="Babar A."/>
            <person name="Rosenke K."/>
        </authorList>
    </citation>
    <scope>NUCLEOTIDE SEQUENCE [LARGE SCALE GENOMIC DNA]</scope>
    <source>
        <strain evidence="2">CBS 101.48</strain>
    </source>
</reference>
<dbReference type="EMBL" id="LT554895">
    <property type="protein sequence ID" value="SAM08545.1"/>
    <property type="molecule type" value="Genomic_DNA"/>
</dbReference>
<name>A0A163KNQ1_ABSGL</name>
<dbReference type="Proteomes" id="UP000078561">
    <property type="component" value="Unassembled WGS sequence"/>
</dbReference>
<dbReference type="STRING" id="4829.A0A163KNQ1"/>
<protein>
    <submittedName>
        <fullName evidence="2">Uncharacterized protein</fullName>
    </submittedName>
</protein>
<dbReference type="AlphaFoldDB" id="A0A163KNQ1"/>
<dbReference type="InParanoid" id="A0A163KNQ1"/>